<evidence type="ECO:0000313" key="3">
    <source>
        <dbReference type="Proteomes" id="UP001168435"/>
    </source>
</evidence>
<dbReference type="Proteomes" id="UP001168435">
    <property type="component" value="Unassembled WGS sequence"/>
</dbReference>
<dbReference type="Pfam" id="PF12728">
    <property type="entry name" value="HTH_17"/>
    <property type="match status" value="1"/>
</dbReference>
<reference evidence="2" key="2">
    <citation type="submission" date="2024-05" db="EMBL/GenBank/DDBJ databases">
        <title>Identification and characterization of horizontal gene transfer across gut microbiota members of farm animals based on homology search.</title>
        <authorList>
            <person name="Schwarzerova J."/>
            <person name="Nykrynova M."/>
            <person name="Jureckova K."/>
            <person name="Cejkova D."/>
            <person name="Rychlik I."/>
        </authorList>
    </citation>
    <scope>NUCLEOTIDE SEQUENCE</scope>
    <source>
        <strain evidence="2">176_SSukc20</strain>
    </source>
</reference>
<protein>
    <submittedName>
        <fullName evidence="2">Helix-turn-helix domain-containing protein</fullName>
    </submittedName>
</protein>
<reference evidence="2" key="1">
    <citation type="submission" date="2023-06" db="EMBL/GenBank/DDBJ databases">
        <authorList>
            <person name="Zeman M."/>
            <person name="Kubasova T."/>
            <person name="Jahodarova E."/>
            <person name="Nykrynova M."/>
            <person name="Rychlik I."/>
        </authorList>
    </citation>
    <scope>NUCLEOTIDE SEQUENCE</scope>
    <source>
        <strain evidence="2">176_SSukc20</strain>
    </source>
</reference>
<evidence type="ECO:0000259" key="1">
    <source>
        <dbReference type="Pfam" id="PF12728"/>
    </source>
</evidence>
<evidence type="ECO:0000313" key="2">
    <source>
        <dbReference type="EMBL" id="MDN0064240.1"/>
    </source>
</evidence>
<proteinExistence type="predicted"/>
<comment type="caution">
    <text evidence="2">The sequence shown here is derived from an EMBL/GenBank/DDBJ whole genome shotgun (WGS) entry which is preliminary data.</text>
</comment>
<sequence length="72" mass="8153">MSAKDIEHGWLTVAEAARYAQVSEQTIRGAIFGGRLAAYVHPESKGAQRRNLRISRRGIDEWIETTWDRVVA</sequence>
<dbReference type="EMBL" id="JAUEIQ010000007">
    <property type="protein sequence ID" value="MDN0064240.1"/>
    <property type="molecule type" value="Genomic_DNA"/>
</dbReference>
<organism evidence="2 3">
    <name type="scientific">Collinsella ihumii</name>
    <dbReference type="NCBI Taxonomy" id="1720204"/>
    <lineage>
        <taxon>Bacteria</taxon>
        <taxon>Bacillati</taxon>
        <taxon>Actinomycetota</taxon>
        <taxon>Coriobacteriia</taxon>
        <taxon>Coriobacteriales</taxon>
        <taxon>Coriobacteriaceae</taxon>
        <taxon>Collinsella</taxon>
    </lineage>
</organism>
<gene>
    <name evidence="2" type="ORF">QVN30_07955</name>
</gene>
<dbReference type="RefSeq" id="WP_158095703.1">
    <property type="nucleotide sequence ID" value="NZ_JAUEIM010000020.1"/>
</dbReference>
<keyword evidence="3" id="KW-1185">Reference proteome</keyword>
<name>A0ABT7XFQ0_9ACTN</name>
<feature type="domain" description="Helix-turn-helix" evidence="1">
    <location>
        <begin position="10"/>
        <end position="65"/>
    </location>
</feature>
<dbReference type="InterPro" id="IPR041657">
    <property type="entry name" value="HTH_17"/>
</dbReference>
<accession>A0ABT7XFQ0</accession>